<feature type="compositionally biased region" description="Low complexity" evidence="4">
    <location>
        <begin position="242"/>
        <end position="251"/>
    </location>
</feature>
<gene>
    <name evidence="6" type="ORF">CLCR_10198</name>
</gene>
<name>A0A1C1CXJ9_9EURO</name>
<comment type="caution">
    <text evidence="6">The sequence shown here is derived from an EMBL/GenBank/DDBJ whole genome shotgun (WGS) entry which is preliminary data.</text>
</comment>
<feature type="compositionally biased region" description="Polar residues" evidence="4">
    <location>
        <begin position="1"/>
        <end position="10"/>
    </location>
</feature>
<dbReference type="GO" id="GO:0000976">
    <property type="term" value="F:transcription cis-regulatory region binding"/>
    <property type="evidence" value="ECO:0007669"/>
    <property type="project" value="InterPro"/>
</dbReference>
<evidence type="ECO:0000256" key="3">
    <source>
        <dbReference type="SAM" id="Coils"/>
    </source>
</evidence>
<accession>A0A1C1CXJ9</accession>
<evidence type="ECO:0000259" key="5">
    <source>
        <dbReference type="PROSITE" id="PS00036"/>
    </source>
</evidence>
<feature type="compositionally biased region" description="Low complexity" evidence="4">
    <location>
        <begin position="24"/>
        <end position="42"/>
    </location>
</feature>
<keyword evidence="3" id="KW-0175">Coiled coil</keyword>
<dbReference type="eggNOG" id="ENOG502S1NM">
    <property type="taxonomic scope" value="Eukaryota"/>
</dbReference>
<dbReference type="CDD" id="cd14688">
    <property type="entry name" value="bZIP_YAP"/>
    <property type="match status" value="1"/>
</dbReference>
<dbReference type="SUPFAM" id="SSF57959">
    <property type="entry name" value="Leucine zipper domain"/>
    <property type="match status" value="1"/>
</dbReference>
<feature type="region of interest" description="Disordered" evidence="4">
    <location>
        <begin position="1"/>
        <end position="79"/>
    </location>
</feature>
<feature type="compositionally biased region" description="Pro residues" evidence="4">
    <location>
        <begin position="252"/>
        <end position="261"/>
    </location>
</feature>
<evidence type="ECO:0000313" key="6">
    <source>
        <dbReference type="EMBL" id="OCT53181.1"/>
    </source>
</evidence>
<evidence type="ECO:0000256" key="1">
    <source>
        <dbReference type="ARBA" id="ARBA00004123"/>
    </source>
</evidence>
<keyword evidence="2" id="KW-0539">Nucleus</keyword>
<dbReference type="Proteomes" id="UP000094526">
    <property type="component" value="Unassembled WGS sequence"/>
</dbReference>
<dbReference type="VEuPathDB" id="FungiDB:CLCR_10198"/>
<dbReference type="VEuPathDB" id="FungiDB:G647_00147"/>
<evidence type="ECO:0000313" key="7">
    <source>
        <dbReference type="Proteomes" id="UP000094526"/>
    </source>
</evidence>
<dbReference type="OrthoDB" id="2285533at2759"/>
<protein>
    <recommendedName>
        <fullName evidence="5">BZIP domain-containing protein</fullName>
    </recommendedName>
</protein>
<comment type="subcellular location">
    <subcellularLocation>
        <location evidence="1">Nucleus</location>
    </subcellularLocation>
</comment>
<keyword evidence="7" id="KW-1185">Reference proteome</keyword>
<proteinExistence type="predicted"/>
<evidence type="ECO:0000256" key="2">
    <source>
        <dbReference type="ARBA" id="ARBA00023242"/>
    </source>
</evidence>
<dbReference type="AlphaFoldDB" id="A0A1C1CXJ9"/>
<dbReference type="STRING" id="86049.A0A1C1CXJ9"/>
<dbReference type="InterPro" id="IPR046347">
    <property type="entry name" value="bZIP_sf"/>
</dbReference>
<dbReference type="GO" id="GO:0090575">
    <property type="term" value="C:RNA polymerase II transcription regulator complex"/>
    <property type="evidence" value="ECO:0007669"/>
    <property type="project" value="TreeGrafter"/>
</dbReference>
<evidence type="ECO:0000256" key="4">
    <source>
        <dbReference type="SAM" id="MobiDB-lite"/>
    </source>
</evidence>
<dbReference type="PROSITE" id="PS00036">
    <property type="entry name" value="BZIP_BASIC"/>
    <property type="match status" value="1"/>
</dbReference>
<feature type="domain" description="BZIP" evidence="5">
    <location>
        <begin position="71"/>
        <end position="85"/>
    </location>
</feature>
<feature type="coiled-coil region" evidence="3">
    <location>
        <begin position="90"/>
        <end position="117"/>
    </location>
</feature>
<dbReference type="InterPro" id="IPR050936">
    <property type="entry name" value="AP-1-like"/>
</dbReference>
<dbReference type="SMART" id="SM00338">
    <property type="entry name" value="BRLZ"/>
    <property type="match status" value="1"/>
</dbReference>
<dbReference type="Gene3D" id="1.20.5.170">
    <property type="match status" value="1"/>
</dbReference>
<dbReference type="InterPro" id="IPR004827">
    <property type="entry name" value="bZIP"/>
</dbReference>
<sequence length="414" mass="45189">MGSVANTDVTLSDAVVPKRESSVDRYSSFSVSTPEGEDGAPAGEEHRAAEPAPAPKRKGGRKPIYATSEERKQRNRQAQAAFRERRTEYIKQLETTIQHHEETLQNLQQSHRAAADECLMLRYKNSLLERILLEKGIDVQAELALKGSPTLRPHRAPPITGQASPMQKAMLSRQQSRHRNSMAPPLQTVNPTTQAGGPRNFAGSPTAQPTPPSQHSSPSTAKSPGFALQGGMTSPATEMAAQQPPQQQQVRPLPPSHPASFPPQHRSLVRSLSGTTLPQAYPPRTQPESYYPASFQKHYTQLGKLTRSLFPLRMWSFEYDAQADMIDDLDGGGDEVDTDSFIPNFRLPPTTSTAGMSMGMQASPPMTTSAASDGGGGGTFIDPYDPMLDADPFGLTASMHFPNPYTYPPVHPRR</sequence>
<dbReference type="EMBL" id="LGRB01000008">
    <property type="protein sequence ID" value="OCT53181.1"/>
    <property type="molecule type" value="Genomic_DNA"/>
</dbReference>
<organism evidence="6 7">
    <name type="scientific">Cladophialophora carrionii</name>
    <dbReference type="NCBI Taxonomy" id="86049"/>
    <lineage>
        <taxon>Eukaryota</taxon>
        <taxon>Fungi</taxon>
        <taxon>Dikarya</taxon>
        <taxon>Ascomycota</taxon>
        <taxon>Pezizomycotina</taxon>
        <taxon>Eurotiomycetes</taxon>
        <taxon>Chaetothyriomycetidae</taxon>
        <taxon>Chaetothyriales</taxon>
        <taxon>Herpotrichiellaceae</taxon>
        <taxon>Cladophialophora</taxon>
    </lineage>
</organism>
<reference evidence="7" key="1">
    <citation type="submission" date="2015-07" db="EMBL/GenBank/DDBJ databases">
        <authorList>
            <person name="Teixeira M.M."/>
            <person name="Souza R.C."/>
            <person name="Almeida L.G."/>
            <person name="Vicente V.A."/>
            <person name="de Hoog S."/>
            <person name="Bocca A.L."/>
            <person name="de Almeida S.R."/>
            <person name="Vasconcelos A.T."/>
            <person name="Felipe M.S."/>
        </authorList>
    </citation>
    <scope>NUCLEOTIDE SEQUENCE [LARGE SCALE GENOMIC DNA]</scope>
    <source>
        <strain evidence="7">KSF</strain>
    </source>
</reference>
<dbReference type="GO" id="GO:0001228">
    <property type="term" value="F:DNA-binding transcription activator activity, RNA polymerase II-specific"/>
    <property type="evidence" value="ECO:0007669"/>
    <property type="project" value="TreeGrafter"/>
</dbReference>
<dbReference type="PANTHER" id="PTHR40621">
    <property type="entry name" value="TRANSCRIPTION FACTOR KAPC-RELATED"/>
    <property type="match status" value="1"/>
</dbReference>
<feature type="region of interest" description="Disordered" evidence="4">
    <location>
        <begin position="148"/>
        <end position="266"/>
    </location>
</feature>
<dbReference type="PANTHER" id="PTHR40621:SF9">
    <property type="entry name" value="MEAB PROTEIN"/>
    <property type="match status" value="1"/>
</dbReference>